<organism evidence="2 3">
    <name type="scientific">Paenibacillus amylolyticus</name>
    <dbReference type="NCBI Taxonomy" id="1451"/>
    <lineage>
        <taxon>Bacteria</taxon>
        <taxon>Bacillati</taxon>
        <taxon>Bacillota</taxon>
        <taxon>Bacilli</taxon>
        <taxon>Bacillales</taxon>
        <taxon>Paenibacillaceae</taxon>
        <taxon>Paenibacillus</taxon>
    </lineage>
</organism>
<feature type="domain" description="Knr4/Smi1-like" evidence="1">
    <location>
        <begin position="14"/>
        <end position="158"/>
    </location>
</feature>
<evidence type="ECO:0000313" key="3">
    <source>
        <dbReference type="Proteomes" id="UP001254832"/>
    </source>
</evidence>
<accession>A0AAP5H5T0</accession>
<dbReference type="SMART" id="SM00860">
    <property type="entry name" value="SMI1_KNR4"/>
    <property type="match status" value="1"/>
</dbReference>
<dbReference type="Proteomes" id="UP001254832">
    <property type="component" value="Unassembled WGS sequence"/>
</dbReference>
<dbReference type="InterPro" id="IPR018958">
    <property type="entry name" value="Knr4/Smi1-like_dom"/>
</dbReference>
<protein>
    <submittedName>
        <fullName evidence="2">Cell wall assembly regulator SMI1</fullName>
    </submittedName>
</protein>
<name>A0AAP5H5T0_PAEAM</name>
<evidence type="ECO:0000313" key="2">
    <source>
        <dbReference type="EMBL" id="MDR6725546.1"/>
    </source>
</evidence>
<dbReference type="RefSeq" id="WP_056695824.1">
    <property type="nucleotide sequence ID" value="NZ_JAVDTR010000011.1"/>
</dbReference>
<sequence>MKNNKLFIESPFPELNSKDIELFEAEYGISLPDDYKQFLISHNGGKTGSRRRFTTNDDTRQGEVESSILVFYPLTNETTENLEGKYELYTSAGVLKKGFLPIGETPRSNLVCMGVVDEGNGYIYHIDLGYDDYLNKKLELEPENIRLIARSFTDFINGLFVSES</sequence>
<evidence type="ECO:0000259" key="1">
    <source>
        <dbReference type="SMART" id="SM00860"/>
    </source>
</evidence>
<dbReference type="Gene3D" id="3.40.1580.10">
    <property type="entry name" value="SMI1/KNR4-like"/>
    <property type="match status" value="1"/>
</dbReference>
<gene>
    <name evidence="2" type="ORF">J2W91_004045</name>
</gene>
<reference evidence="2" key="1">
    <citation type="submission" date="2023-07" db="EMBL/GenBank/DDBJ databases">
        <title>Sorghum-associated microbial communities from plants grown in Nebraska, USA.</title>
        <authorList>
            <person name="Schachtman D."/>
        </authorList>
    </citation>
    <scope>NUCLEOTIDE SEQUENCE</scope>
    <source>
        <strain evidence="2">BE80</strain>
    </source>
</reference>
<dbReference type="Pfam" id="PF09346">
    <property type="entry name" value="SMI1_KNR4"/>
    <property type="match status" value="1"/>
</dbReference>
<dbReference type="AlphaFoldDB" id="A0AAP5H5T0"/>
<proteinExistence type="predicted"/>
<dbReference type="SUPFAM" id="SSF160631">
    <property type="entry name" value="SMI1/KNR4-like"/>
    <property type="match status" value="1"/>
</dbReference>
<dbReference type="EMBL" id="JAVDTR010000011">
    <property type="protein sequence ID" value="MDR6725546.1"/>
    <property type="molecule type" value="Genomic_DNA"/>
</dbReference>
<dbReference type="InterPro" id="IPR037883">
    <property type="entry name" value="Knr4/Smi1-like_sf"/>
</dbReference>
<comment type="caution">
    <text evidence="2">The sequence shown here is derived from an EMBL/GenBank/DDBJ whole genome shotgun (WGS) entry which is preliminary data.</text>
</comment>